<dbReference type="AlphaFoldDB" id="A0A140DXA1"/>
<dbReference type="InterPro" id="IPR001851">
    <property type="entry name" value="ABC_transp_permease"/>
</dbReference>
<name>A0A140DXA1_9FIRM</name>
<keyword evidence="2" id="KW-1003">Cell membrane</keyword>
<proteinExistence type="predicted"/>
<evidence type="ECO:0000256" key="1">
    <source>
        <dbReference type="ARBA" id="ARBA00004651"/>
    </source>
</evidence>
<keyword evidence="8" id="KW-1185">Reference proteome</keyword>
<protein>
    <recommendedName>
        <fullName evidence="9">ABC transporter permease</fullName>
    </recommendedName>
</protein>
<evidence type="ECO:0000256" key="5">
    <source>
        <dbReference type="ARBA" id="ARBA00023136"/>
    </source>
</evidence>
<evidence type="ECO:0000256" key="3">
    <source>
        <dbReference type="ARBA" id="ARBA00022692"/>
    </source>
</evidence>
<evidence type="ECO:0000256" key="4">
    <source>
        <dbReference type="ARBA" id="ARBA00022989"/>
    </source>
</evidence>
<accession>A0A140DXA1</accession>
<evidence type="ECO:0000256" key="6">
    <source>
        <dbReference type="SAM" id="Phobius"/>
    </source>
</evidence>
<dbReference type="PANTHER" id="PTHR32196:SF69">
    <property type="entry name" value="BRANCHED-CHAIN AMINO ACID TRANSPORT SYSTEM, PERMEASE PROTEIN"/>
    <property type="match status" value="1"/>
</dbReference>
<dbReference type="PATRIC" id="fig|1702221.3.peg.2083"/>
<feature type="transmembrane region" description="Helical" evidence="6">
    <location>
        <begin position="205"/>
        <end position="228"/>
    </location>
</feature>
<dbReference type="EMBL" id="CP011391">
    <property type="protein sequence ID" value="AMK55278.1"/>
    <property type="molecule type" value="Genomic_DNA"/>
</dbReference>
<dbReference type="CDD" id="cd06574">
    <property type="entry name" value="TM_PBP1_branched-chain-AA_like"/>
    <property type="match status" value="1"/>
</dbReference>
<dbReference type="GO" id="GO:0022857">
    <property type="term" value="F:transmembrane transporter activity"/>
    <property type="evidence" value="ECO:0007669"/>
    <property type="project" value="InterPro"/>
</dbReference>
<evidence type="ECO:0000313" key="8">
    <source>
        <dbReference type="Proteomes" id="UP000069771"/>
    </source>
</evidence>
<feature type="transmembrane region" description="Helical" evidence="6">
    <location>
        <begin position="102"/>
        <end position="121"/>
    </location>
</feature>
<organism evidence="7 8">
    <name type="scientific">Faecalibaculum rodentium</name>
    <dbReference type="NCBI Taxonomy" id="1702221"/>
    <lineage>
        <taxon>Bacteria</taxon>
        <taxon>Bacillati</taxon>
        <taxon>Bacillota</taxon>
        <taxon>Erysipelotrichia</taxon>
        <taxon>Erysipelotrichales</taxon>
        <taxon>Erysipelotrichaceae</taxon>
        <taxon>Faecalibaculum</taxon>
    </lineage>
</organism>
<dbReference type="Pfam" id="PF02653">
    <property type="entry name" value="BPD_transp_2"/>
    <property type="match status" value="1"/>
</dbReference>
<dbReference type="KEGG" id="fro:AALO17_21440"/>
<feature type="transmembrane region" description="Helical" evidence="6">
    <location>
        <begin position="151"/>
        <end position="171"/>
    </location>
</feature>
<evidence type="ECO:0000256" key="2">
    <source>
        <dbReference type="ARBA" id="ARBA00022475"/>
    </source>
</evidence>
<reference evidence="7 8" key="1">
    <citation type="journal article" date="2016" name="Gut Pathog.">
        <title>Whole genome sequencing of "Faecalibaculum rodentium" ALO17, isolated from C57BL/6J laboratory mouse feces.</title>
        <authorList>
            <person name="Lim S."/>
            <person name="Chang D.H."/>
            <person name="Ahn S."/>
            <person name="Kim B.C."/>
        </authorList>
    </citation>
    <scope>NUCLEOTIDE SEQUENCE [LARGE SCALE GENOMIC DNA]</scope>
    <source>
        <strain evidence="7 8">Alo17</strain>
    </source>
</reference>
<keyword evidence="4 6" id="KW-1133">Transmembrane helix</keyword>
<feature type="transmembrane region" description="Helical" evidence="6">
    <location>
        <begin position="177"/>
        <end position="198"/>
    </location>
</feature>
<evidence type="ECO:0008006" key="9">
    <source>
        <dbReference type="Google" id="ProtNLM"/>
    </source>
</evidence>
<comment type="subcellular location">
    <subcellularLocation>
        <location evidence="1">Cell membrane</location>
        <topology evidence="1">Multi-pass membrane protein</topology>
    </subcellularLocation>
</comment>
<keyword evidence="3 6" id="KW-0812">Transmembrane</keyword>
<feature type="transmembrane region" description="Helical" evidence="6">
    <location>
        <begin position="61"/>
        <end position="82"/>
    </location>
</feature>
<dbReference type="GO" id="GO:0005886">
    <property type="term" value="C:plasma membrane"/>
    <property type="evidence" value="ECO:0007669"/>
    <property type="project" value="UniProtKB-SubCell"/>
</dbReference>
<sequence length="262" mass="27348">MKVMDSPDLTVDGSFVTGGCTAAMLTLAGFPNLGLAAAFVAGLLCGCVTAFLQTKMKIQGLLAGILTMTALYSVNLRIMQGAPNVSLYAVPKPTILNNPATVLYVLIAIVALIALLMYAFFKTNLGLMLRAAGDNEEMIRSSSVNVDSMKFLGFALSNGLVALSGALLVQFQKFADVTGGTGMLVLGLAGIIIGEAVFRRSGIGFGLAASITGAILYRLLYTLALQLGFPATDMNLVSAVLVAVTISIPHLQKLKKKRGSHA</sequence>
<feature type="transmembrane region" description="Helical" evidence="6">
    <location>
        <begin position="234"/>
        <end position="251"/>
    </location>
</feature>
<gene>
    <name evidence="7" type="ORF">AALO17_21440</name>
</gene>
<keyword evidence="5 6" id="KW-0472">Membrane</keyword>
<evidence type="ECO:0000313" key="7">
    <source>
        <dbReference type="EMBL" id="AMK55278.1"/>
    </source>
</evidence>
<dbReference type="PANTHER" id="PTHR32196">
    <property type="entry name" value="ABC TRANSPORTER PERMEASE PROTEIN YPHD-RELATED-RELATED"/>
    <property type="match status" value="1"/>
</dbReference>
<dbReference type="Proteomes" id="UP000069771">
    <property type="component" value="Chromosome"/>
</dbReference>
<feature type="transmembrane region" description="Helical" evidence="6">
    <location>
        <begin position="33"/>
        <end position="52"/>
    </location>
</feature>
<dbReference type="STRING" id="1702221.AALO17_21440"/>